<proteinExistence type="predicted"/>
<organism evidence="2 3">
    <name type="scientific">Oceanobacillus kimchii</name>
    <dbReference type="NCBI Taxonomy" id="746691"/>
    <lineage>
        <taxon>Bacteria</taxon>
        <taxon>Bacillati</taxon>
        <taxon>Bacillota</taxon>
        <taxon>Bacilli</taxon>
        <taxon>Bacillales</taxon>
        <taxon>Bacillaceae</taxon>
        <taxon>Oceanobacillus</taxon>
    </lineage>
</organism>
<dbReference type="Proteomes" id="UP001275436">
    <property type="component" value="Unassembled WGS sequence"/>
</dbReference>
<dbReference type="InterPro" id="IPR036188">
    <property type="entry name" value="FAD/NAD-bd_sf"/>
</dbReference>
<sequence>MYNTIVIGAGQAGLAIGYCLKQFNHSFLILDRGQEVGEVWNKRYDSLVLFTPRSFSSLPGLELNGDPNGFPSKDEISQYLKDYALSFNLPIKHNTNVTNVQKNKNIYYVSTEHMEYKAENIIIATGPFQKPRTPDFQTIYRKRLFSCIPRNIKTLLN</sequence>
<dbReference type="PANTHER" id="PTHR43539">
    <property type="entry name" value="FLAVIN-BINDING MONOOXYGENASE-LIKE PROTEIN (AFU_ORTHOLOGUE AFUA_4G09220)"/>
    <property type="match status" value="1"/>
</dbReference>
<reference evidence="2 3" key="1">
    <citation type="submission" date="2023-02" db="EMBL/GenBank/DDBJ databases">
        <title>Oceanobacillus kimchii IFOP_LL358 isolated form Alexandrium catenella lab strain.</title>
        <authorList>
            <person name="Gajardo G."/>
            <person name="Ueki S."/>
            <person name="Maruyama F."/>
        </authorList>
    </citation>
    <scope>NUCLEOTIDE SEQUENCE [LARGE SCALE GENOMIC DNA]</scope>
    <source>
        <strain evidence="2 3">IFOP_LL358</strain>
    </source>
</reference>
<name>A0ABQ5TPF3_9BACI</name>
<accession>A0ABQ5TPF3</accession>
<evidence type="ECO:0000256" key="1">
    <source>
        <dbReference type="ARBA" id="ARBA00023002"/>
    </source>
</evidence>
<dbReference type="Pfam" id="PF13738">
    <property type="entry name" value="Pyr_redox_3"/>
    <property type="match status" value="1"/>
</dbReference>
<evidence type="ECO:0000313" key="3">
    <source>
        <dbReference type="Proteomes" id="UP001275436"/>
    </source>
</evidence>
<keyword evidence="1" id="KW-0560">Oxidoreductase</keyword>
<dbReference type="Gene3D" id="3.50.50.60">
    <property type="entry name" value="FAD/NAD(P)-binding domain"/>
    <property type="match status" value="1"/>
</dbReference>
<dbReference type="SUPFAM" id="SSF51905">
    <property type="entry name" value="FAD/NAD(P)-binding domain"/>
    <property type="match status" value="1"/>
</dbReference>
<evidence type="ECO:0000313" key="2">
    <source>
        <dbReference type="EMBL" id="GLO68405.1"/>
    </source>
</evidence>
<dbReference type="EMBL" id="BSKO01000002">
    <property type="protein sequence ID" value="GLO68405.1"/>
    <property type="molecule type" value="Genomic_DNA"/>
</dbReference>
<comment type="caution">
    <text evidence="2">The sequence shown here is derived from an EMBL/GenBank/DDBJ whole genome shotgun (WGS) entry which is preliminary data.</text>
</comment>
<gene>
    <name evidence="2" type="ORF">MACH08_41890</name>
</gene>
<dbReference type="PANTHER" id="PTHR43539:SF78">
    <property type="entry name" value="FLAVIN-CONTAINING MONOOXYGENASE"/>
    <property type="match status" value="1"/>
</dbReference>
<protein>
    <submittedName>
        <fullName evidence="2">Uncharacterized protein</fullName>
    </submittedName>
</protein>
<keyword evidence="3" id="KW-1185">Reference proteome</keyword>
<dbReference type="InterPro" id="IPR050982">
    <property type="entry name" value="Auxin_biosynth/cation_transpt"/>
</dbReference>